<proteinExistence type="predicted"/>
<accession>A0A120I057</accession>
<organism evidence="2 3">
    <name type="scientific">Microterricola viridarii</name>
    <dbReference type="NCBI Taxonomy" id="412690"/>
    <lineage>
        <taxon>Bacteria</taxon>
        <taxon>Bacillati</taxon>
        <taxon>Actinomycetota</taxon>
        <taxon>Actinomycetes</taxon>
        <taxon>Micrococcales</taxon>
        <taxon>Microbacteriaceae</taxon>
        <taxon>Microterricola</taxon>
    </lineage>
</organism>
<reference evidence="3" key="2">
    <citation type="submission" date="2016-01" db="EMBL/GenBank/DDBJ databases">
        <title>First complete genome sequence of a species in the genus Microterricola, an extremophilic cold active enzyme producing strain ERGS5:02 isolated from Sikkim Himalaya.</title>
        <authorList>
            <person name="Kumar R."/>
            <person name="Singh D."/>
            <person name="Swarnkar M.K."/>
        </authorList>
    </citation>
    <scope>NUCLEOTIDE SEQUENCE [LARGE SCALE GENOMIC DNA]</scope>
    <source>
        <strain evidence="3">ERGS5:02</strain>
    </source>
</reference>
<dbReference type="EMBL" id="CP014145">
    <property type="protein sequence ID" value="AMB58292.1"/>
    <property type="molecule type" value="Genomic_DNA"/>
</dbReference>
<evidence type="ECO:0000313" key="3">
    <source>
        <dbReference type="Proteomes" id="UP000058305"/>
    </source>
</evidence>
<dbReference type="AlphaFoldDB" id="A0A120I057"/>
<dbReference type="Proteomes" id="UP000058305">
    <property type="component" value="Chromosome"/>
</dbReference>
<sequence>MLASAFAYFTGYRAGRVQQADLAAIDEGHTVGAVPDPDLTVSPPPTQLPAVGEIDASWCTPEQALVLLSDRDAATGHRVQTIRAMNFSEEPCTLNGYPDIAFADAGGSEIAVTLKHGRSFMAGDAGAQAITLEPGGYAKASIGWDAMATEGQLATYELHAAMYPGLERGSWPVKLDIIAGETWR</sequence>
<protein>
    <recommendedName>
        <fullName evidence="1">DUF4232 domain-containing protein</fullName>
    </recommendedName>
</protein>
<gene>
    <name evidence="2" type="ORF">AWU67_04855</name>
</gene>
<dbReference type="InterPro" id="IPR025326">
    <property type="entry name" value="DUF4232"/>
</dbReference>
<dbReference type="KEGG" id="mvd:AWU67_04855"/>
<reference evidence="2 3" key="1">
    <citation type="journal article" date="2016" name="J. Biotechnol.">
        <title>First complete genome sequence of a species in the genus Microterricola, an extremophilic cold active enzyme producing bacterial strain ERGS5:02 isolated from Sikkim Himalaya.</title>
        <authorList>
            <person name="Himanshu"/>
            <person name="Swarnkar M.K."/>
            <person name="Singh D."/>
            <person name="Kumar R."/>
        </authorList>
    </citation>
    <scope>NUCLEOTIDE SEQUENCE [LARGE SCALE GENOMIC DNA]</scope>
    <source>
        <strain evidence="2 3">ERGS5:02</strain>
    </source>
</reference>
<dbReference type="Pfam" id="PF14016">
    <property type="entry name" value="DUF4232"/>
    <property type="match status" value="1"/>
</dbReference>
<name>A0A120I057_9MICO</name>
<evidence type="ECO:0000313" key="2">
    <source>
        <dbReference type="EMBL" id="AMB58292.1"/>
    </source>
</evidence>
<evidence type="ECO:0000259" key="1">
    <source>
        <dbReference type="Pfam" id="PF14016"/>
    </source>
</evidence>
<keyword evidence="3" id="KW-1185">Reference proteome</keyword>
<feature type="domain" description="DUF4232" evidence="1">
    <location>
        <begin position="59"/>
        <end position="173"/>
    </location>
</feature>